<dbReference type="Proteomes" id="UP001646141">
    <property type="component" value="Unassembled WGS sequence"/>
</dbReference>
<reference evidence="1 2" key="1">
    <citation type="submission" date="2018-09" db="EMBL/GenBank/DDBJ databases">
        <title>Comparative genomics of Leucobacter spp.</title>
        <authorList>
            <person name="Reis A.C."/>
            <person name="Kolvenbach B.A."/>
            <person name="Corvini P.F.X."/>
            <person name="Nunes O.C."/>
        </authorList>
    </citation>
    <scope>NUCLEOTIDE SEQUENCE [LARGE SCALE GENOMIC DNA]</scope>
    <source>
        <strain evidence="1 2">L-1</strain>
    </source>
</reference>
<proteinExistence type="predicted"/>
<evidence type="ECO:0000313" key="2">
    <source>
        <dbReference type="Proteomes" id="UP001646141"/>
    </source>
</evidence>
<sequence>MHTATLPPVRWRAPAAESMSQLRRSAGLIWVDDSHPLHDSGVTAWRPARDELTLLASDPALAHFAAHRLYGVAEDGGVLALGTDTVFRGANRTDLTIGRRDGTVLLHTRDFLVYGVVFAHDARVILLESFKNKPRRFVFNDATGHYEDAGVLARDFRQHAGGLDPRSERFVAAAQSRTAGRVVVTDLATGEVAERKLKLGLVHSVTFVAGGDGLIVRSGDAVVTRYSRDWEVEWHVDGASWHGAPPRDQPELGTLKLGADVFETGDGSLLCVAAASTMASAWGTEYLLDPASGEVLHHIDASQGRGRVVGPVAERELLLFTGHTLSLPDGTVSGLPAAPFRDAH</sequence>
<dbReference type="InterPro" id="IPR011047">
    <property type="entry name" value="Quinoprotein_ADH-like_sf"/>
</dbReference>
<protein>
    <submittedName>
        <fullName evidence="1">Uncharacterized protein</fullName>
    </submittedName>
</protein>
<dbReference type="EMBL" id="QYAD01000003">
    <property type="protein sequence ID" value="MBL3690067.1"/>
    <property type="molecule type" value="Genomic_DNA"/>
</dbReference>
<organism evidence="1 2">
    <name type="scientific">Leucobacter chromiireducens subsp. chromiireducens</name>
    <dbReference type="NCBI Taxonomy" id="660067"/>
    <lineage>
        <taxon>Bacteria</taxon>
        <taxon>Bacillati</taxon>
        <taxon>Actinomycetota</taxon>
        <taxon>Actinomycetes</taxon>
        <taxon>Micrococcales</taxon>
        <taxon>Microbacteriaceae</taxon>
        <taxon>Leucobacter</taxon>
    </lineage>
</organism>
<dbReference type="SUPFAM" id="SSF50998">
    <property type="entry name" value="Quinoprotein alcohol dehydrogenase-like"/>
    <property type="match status" value="1"/>
</dbReference>
<name>A0ABS1SPH2_9MICO</name>
<gene>
    <name evidence="1" type="ORF">D3226_08860</name>
</gene>
<evidence type="ECO:0000313" key="1">
    <source>
        <dbReference type="EMBL" id="MBL3690067.1"/>
    </source>
</evidence>
<comment type="caution">
    <text evidence="1">The sequence shown here is derived from an EMBL/GenBank/DDBJ whole genome shotgun (WGS) entry which is preliminary data.</text>
</comment>
<keyword evidence="2" id="KW-1185">Reference proteome</keyword>
<accession>A0ABS1SPH2</accession>